<evidence type="ECO:0000313" key="8">
    <source>
        <dbReference type="EMBL" id="PQM28797.1"/>
    </source>
</evidence>
<feature type="transmembrane region" description="Helical" evidence="6">
    <location>
        <begin position="214"/>
        <end position="238"/>
    </location>
</feature>
<dbReference type="Pfam" id="PF09924">
    <property type="entry name" value="LPG_synthase_C"/>
    <property type="match status" value="1"/>
</dbReference>
<dbReference type="PANTHER" id="PTHR34697:SF2">
    <property type="entry name" value="PHOSPHATIDYLGLYCEROL LYSYLTRANSFERASE"/>
    <property type="match status" value="1"/>
</dbReference>
<dbReference type="GO" id="GO:0016755">
    <property type="term" value="F:aminoacyltransferase activity"/>
    <property type="evidence" value="ECO:0007669"/>
    <property type="project" value="TreeGrafter"/>
</dbReference>
<evidence type="ECO:0000256" key="6">
    <source>
        <dbReference type="SAM" id="Phobius"/>
    </source>
</evidence>
<comment type="caution">
    <text evidence="8">The sequence shown here is derived from an EMBL/GenBank/DDBJ whole genome shotgun (WGS) entry which is preliminary data.</text>
</comment>
<protein>
    <submittedName>
        <fullName evidence="8">GNAT family N-acetyltransferase</fullName>
    </submittedName>
</protein>
<feature type="transmembrane region" description="Helical" evidence="6">
    <location>
        <begin position="20"/>
        <end position="41"/>
    </location>
</feature>
<feature type="transmembrane region" description="Helical" evidence="6">
    <location>
        <begin position="336"/>
        <end position="355"/>
    </location>
</feature>
<dbReference type="RefSeq" id="WP_105998964.1">
    <property type="nucleotide sequence ID" value="NZ_CM009578.1"/>
</dbReference>
<feature type="transmembrane region" description="Helical" evidence="6">
    <location>
        <begin position="95"/>
        <end position="114"/>
    </location>
</feature>
<feature type="transmembrane region" description="Helical" evidence="6">
    <location>
        <begin position="376"/>
        <end position="399"/>
    </location>
</feature>
<feature type="transmembrane region" description="Helical" evidence="6">
    <location>
        <begin position="134"/>
        <end position="155"/>
    </location>
</feature>
<accession>A0A2S8B8X4</accession>
<proteinExistence type="predicted"/>
<organism evidence="8 9">
    <name type="scientific">Sphingopyxis lindanitolerans</name>
    <dbReference type="NCBI Taxonomy" id="2054227"/>
    <lineage>
        <taxon>Bacteria</taxon>
        <taxon>Pseudomonadati</taxon>
        <taxon>Pseudomonadota</taxon>
        <taxon>Alphaproteobacteria</taxon>
        <taxon>Sphingomonadales</taxon>
        <taxon>Sphingomonadaceae</taxon>
        <taxon>Sphingopyxis</taxon>
    </lineage>
</organism>
<dbReference type="EMBL" id="PHFW01000002">
    <property type="protein sequence ID" value="PQM28797.1"/>
    <property type="molecule type" value="Genomic_DNA"/>
</dbReference>
<keyword evidence="8" id="KW-0808">Transferase</keyword>
<gene>
    <name evidence="8" type="ORF">CVO77_10270</name>
</gene>
<evidence type="ECO:0000256" key="4">
    <source>
        <dbReference type="ARBA" id="ARBA00022989"/>
    </source>
</evidence>
<dbReference type="GO" id="GO:0005886">
    <property type="term" value="C:plasma membrane"/>
    <property type="evidence" value="ECO:0007669"/>
    <property type="project" value="UniProtKB-SubCell"/>
</dbReference>
<evidence type="ECO:0000259" key="7">
    <source>
        <dbReference type="Pfam" id="PF09924"/>
    </source>
</evidence>
<feature type="transmembrane region" description="Helical" evidence="6">
    <location>
        <begin position="53"/>
        <end position="75"/>
    </location>
</feature>
<dbReference type="PANTHER" id="PTHR34697">
    <property type="entry name" value="PHOSPHATIDYLGLYCEROL LYSYLTRANSFERASE"/>
    <property type="match status" value="1"/>
</dbReference>
<dbReference type="SUPFAM" id="SSF55729">
    <property type="entry name" value="Acyl-CoA N-acyltransferases (Nat)"/>
    <property type="match status" value="1"/>
</dbReference>
<evidence type="ECO:0000256" key="1">
    <source>
        <dbReference type="ARBA" id="ARBA00004651"/>
    </source>
</evidence>
<keyword evidence="5 6" id="KW-0472">Membrane</keyword>
<dbReference type="InterPro" id="IPR051211">
    <property type="entry name" value="PG_lysyltransferase"/>
</dbReference>
<comment type="subcellular location">
    <subcellularLocation>
        <location evidence="1">Cell membrane</location>
        <topology evidence="1">Multi-pass membrane protein</topology>
    </subcellularLocation>
</comment>
<keyword evidence="3 6" id="KW-0812">Transmembrane</keyword>
<dbReference type="InterPro" id="IPR016181">
    <property type="entry name" value="Acyl_CoA_acyltransferase"/>
</dbReference>
<feature type="transmembrane region" description="Helical" evidence="6">
    <location>
        <begin position="250"/>
        <end position="280"/>
    </location>
</feature>
<feature type="domain" description="Phosphatidylglycerol lysyltransferase C-terminal" evidence="7">
    <location>
        <begin position="548"/>
        <end position="833"/>
    </location>
</feature>
<keyword evidence="2" id="KW-1003">Cell membrane</keyword>
<sequence>MSAAASIAGAMAWGRAHRRLLPILAALAVAMLGFSALFTLLHSVRPRAIRQAFDALSAAKILGALALTAASYLLLTLYDGFALRVLGKRLPWRTAALASFTSYALSHNLGLALLTGGSARYRVYRAAGLGGGEIGSVIALASFAFWNGVILLAGVAAATSTQLSPALGWGLSLPWLHVAGLVTVTLCLVPPLLRHFGLRAIEIGGWRTPLPGPAMSAAMTLVAALDLAAASAALYILLPAPDPSAWPLFFLGYALAIIAALVSHVPGGLGVFEAVVIAAVPGDKAQLLAALLAYRVIYYLLPLLLAALLLAWHESREWHGQAKELAAAGQSLLRELAPPLLAALVFAGGLILLLSGSTPADAARMHDLKHLLPLPFVEASHLAASLSGTLLLFLAPGLLRRLDGAFVATRALLVAAILFSLAKGFDYEEALILTGIAAALQWSRPAFYRQTSLIAAPLSTGWIAAALTAILASVFAGFFAYKHVAYDSSLWWQFSLRGDAPRFLRALFGIAVLLAGLALWRLFAPSPRAAPSEAIGFDALGSALALADQTDAFLAFTGDKRFLLADEGDAFLMYRVESANWIMMGDPVGNEARWSDLLWKLRERADAAQGRLLLYQIGARCLPHAIDLGLSIVKYGEEARVDLADFTLAGPQAKTLRHAERRAVEGGANFAILPAIAVPAHIAELKAVSDDWLRAKQQREKAFSLGSFDPAYMAHFPCAVVRMEGRIIAFANILATPNREEMSVDLMRHVAALPYGVMDFLFIRLMEHARAQGYRRFTLGIAPLAGIDGRKLAPAWARGAAFLFRHGEMLYGFGGLRSYKAKFATHWEPRYIAGPRGMAFARSMAAVHRIVSRPPARKQAGTAIAALV</sequence>
<dbReference type="OrthoDB" id="145485at2"/>
<keyword evidence="4 6" id="KW-1133">Transmembrane helix</keyword>
<dbReference type="NCBIfam" id="NF033480">
    <property type="entry name" value="bifunc_MprF"/>
    <property type="match status" value="1"/>
</dbReference>
<dbReference type="InterPro" id="IPR024320">
    <property type="entry name" value="LPG_synthase_C"/>
</dbReference>
<dbReference type="GO" id="GO:0055091">
    <property type="term" value="P:phospholipid homeostasis"/>
    <property type="evidence" value="ECO:0007669"/>
    <property type="project" value="TreeGrafter"/>
</dbReference>
<evidence type="ECO:0000313" key="9">
    <source>
        <dbReference type="Proteomes" id="UP000238954"/>
    </source>
</evidence>
<evidence type="ECO:0000256" key="2">
    <source>
        <dbReference type="ARBA" id="ARBA00022475"/>
    </source>
</evidence>
<name>A0A2S8B8X4_9SPHN</name>
<keyword evidence="9" id="KW-1185">Reference proteome</keyword>
<dbReference type="Proteomes" id="UP000238954">
    <property type="component" value="Chromosome"/>
</dbReference>
<reference evidence="9" key="1">
    <citation type="submission" date="2017-11" db="EMBL/GenBank/DDBJ databases">
        <title>The complete genome sequence of Sphingopyxis pomeranensis sp. nov. strain WS5A3p.</title>
        <authorList>
            <person name="Kaminski M.A."/>
        </authorList>
    </citation>
    <scope>NUCLEOTIDE SEQUENCE [LARGE SCALE GENOMIC DNA]</scope>
    <source>
        <strain evidence="9">WS5A3p</strain>
    </source>
</reference>
<dbReference type="AlphaFoldDB" id="A0A2S8B8X4"/>
<feature type="transmembrane region" description="Helical" evidence="6">
    <location>
        <begin position="175"/>
        <end position="193"/>
    </location>
</feature>
<feature type="transmembrane region" description="Helical" evidence="6">
    <location>
        <begin position="460"/>
        <end position="481"/>
    </location>
</feature>
<evidence type="ECO:0000256" key="5">
    <source>
        <dbReference type="ARBA" id="ARBA00023136"/>
    </source>
</evidence>
<evidence type="ECO:0000256" key="3">
    <source>
        <dbReference type="ARBA" id="ARBA00022692"/>
    </source>
</evidence>
<feature type="transmembrane region" description="Helical" evidence="6">
    <location>
        <begin position="502"/>
        <end position="523"/>
    </location>
</feature>
<feature type="transmembrane region" description="Helical" evidence="6">
    <location>
        <begin position="292"/>
        <end position="312"/>
    </location>
</feature>